<keyword evidence="14" id="KW-1185">Reference proteome</keyword>
<evidence type="ECO:0000256" key="8">
    <source>
        <dbReference type="ARBA" id="ARBA00023163"/>
    </source>
</evidence>
<dbReference type="InterPro" id="IPR036236">
    <property type="entry name" value="Znf_C2H2_sf"/>
</dbReference>
<dbReference type="GO" id="GO:0003677">
    <property type="term" value="F:DNA binding"/>
    <property type="evidence" value="ECO:0007669"/>
    <property type="project" value="UniProtKB-KW"/>
</dbReference>
<dbReference type="InterPro" id="IPR025525">
    <property type="entry name" value="hAT-like_transposase_RNase-H"/>
</dbReference>
<accession>A0A5N6MJ36</accession>
<keyword evidence="9" id="KW-0539">Nucleus</keyword>
<name>A0A5N6MJ36_9ASTR</name>
<evidence type="ECO:0000313" key="13">
    <source>
        <dbReference type="EMBL" id="KAD3640305.1"/>
    </source>
</evidence>
<dbReference type="Proteomes" id="UP000326396">
    <property type="component" value="Linkage Group LG5"/>
</dbReference>
<feature type="domain" description="BED-type" evidence="12">
    <location>
        <begin position="163"/>
        <end position="222"/>
    </location>
</feature>
<evidence type="ECO:0000313" key="14">
    <source>
        <dbReference type="Proteomes" id="UP000326396"/>
    </source>
</evidence>
<evidence type="ECO:0000256" key="2">
    <source>
        <dbReference type="ARBA" id="ARBA00011738"/>
    </source>
</evidence>
<proteinExistence type="predicted"/>
<dbReference type="SUPFAM" id="SSF53098">
    <property type="entry name" value="Ribonuclease H-like"/>
    <property type="match status" value="1"/>
</dbReference>
<evidence type="ECO:0000256" key="4">
    <source>
        <dbReference type="ARBA" id="ARBA00022771"/>
    </source>
</evidence>
<evidence type="ECO:0000256" key="1">
    <source>
        <dbReference type="ARBA" id="ARBA00004123"/>
    </source>
</evidence>
<keyword evidence="5" id="KW-0862">Zinc</keyword>
<keyword evidence="8" id="KW-0804">Transcription</keyword>
<dbReference type="Pfam" id="PF02892">
    <property type="entry name" value="zf-BED"/>
    <property type="match status" value="1"/>
</dbReference>
<organism evidence="13 14">
    <name type="scientific">Mikania micrantha</name>
    <name type="common">bitter vine</name>
    <dbReference type="NCBI Taxonomy" id="192012"/>
    <lineage>
        <taxon>Eukaryota</taxon>
        <taxon>Viridiplantae</taxon>
        <taxon>Streptophyta</taxon>
        <taxon>Embryophyta</taxon>
        <taxon>Tracheophyta</taxon>
        <taxon>Spermatophyta</taxon>
        <taxon>Magnoliopsida</taxon>
        <taxon>eudicotyledons</taxon>
        <taxon>Gunneridae</taxon>
        <taxon>Pentapetalae</taxon>
        <taxon>asterids</taxon>
        <taxon>campanulids</taxon>
        <taxon>Asterales</taxon>
        <taxon>Asteraceae</taxon>
        <taxon>Asteroideae</taxon>
        <taxon>Heliantheae alliance</taxon>
        <taxon>Eupatorieae</taxon>
        <taxon>Mikania</taxon>
    </lineage>
</organism>
<comment type="caution">
    <text evidence="13">The sequence shown here is derived from an EMBL/GenBank/DDBJ whole genome shotgun (WGS) entry which is preliminary data.</text>
</comment>
<sequence>MALDDNQQRYQAIIGMERHALLEEIYNQLAPFSIPLPIELGDLPDNVPLWIRQYFSYYAIYDADSFPYVSDCFFDEALDWFSYFQSIEWSEFLASLECRFGYSQHNQIAYALQSTNTEYALKMEVINIVNLSNDDNQGTKKRKAESVKKHTQKKAKTLDPNKKGRSRVWDDFDKFTDDDGEKKAKCKHCLKILAADLSRNGTFALNRHMNSCEKHPEKLKDCPTRWNSAYEMLTRAEKFEKAFEEYDLEESKYMNDLGSDGVPTSTYWHYVRHLAKSLEKFKQITVRASSSTNVVVNLFLKDIMEIDKHIRDMKVSTDLTNKVTGSLTQHKFEKYWHHESNMNKLLYFANILDPRQKLRVLKFGYTILCTSEKKDNNKEDINKMVDAILKNCLEDKEEGWYPSFDILQWWKSSFSRYPILSKMAKVAARCGRSKHRIGADHRRSPMVGEDLIRVELIGGKGGAEGAVQTSGRS</sequence>
<keyword evidence="7" id="KW-0238">DNA-binding</keyword>
<dbReference type="OrthoDB" id="1607513at2759"/>
<comment type="subcellular location">
    <subcellularLocation>
        <location evidence="1">Nucleus</location>
    </subcellularLocation>
</comment>
<comment type="subunit">
    <text evidence="2">Homodimer.</text>
</comment>
<keyword evidence="4 10" id="KW-0863">Zinc-finger</keyword>
<dbReference type="SUPFAM" id="SSF57667">
    <property type="entry name" value="beta-beta-alpha zinc fingers"/>
    <property type="match status" value="1"/>
</dbReference>
<dbReference type="SMART" id="SM00614">
    <property type="entry name" value="ZnF_BED"/>
    <property type="match status" value="1"/>
</dbReference>
<evidence type="ECO:0000256" key="3">
    <source>
        <dbReference type="ARBA" id="ARBA00022723"/>
    </source>
</evidence>
<reference evidence="13 14" key="1">
    <citation type="submission" date="2019-05" db="EMBL/GenBank/DDBJ databases">
        <title>Mikania micrantha, genome provides insights into the molecular mechanism of rapid growth.</title>
        <authorList>
            <person name="Liu B."/>
        </authorList>
    </citation>
    <scope>NUCLEOTIDE SEQUENCE [LARGE SCALE GENOMIC DNA]</scope>
    <source>
        <strain evidence="13">NLD-2019</strain>
        <tissue evidence="13">Leaf</tissue>
    </source>
</reference>
<evidence type="ECO:0000256" key="5">
    <source>
        <dbReference type="ARBA" id="ARBA00022833"/>
    </source>
</evidence>
<dbReference type="InterPro" id="IPR003656">
    <property type="entry name" value="Znf_BED"/>
</dbReference>
<evidence type="ECO:0000256" key="6">
    <source>
        <dbReference type="ARBA" id="ARBA00023015"/>
    </source>
</evidence>
<dbReference type="PANTHER" id="PTHR46481:SF7">
    <property type="entry name" value="ZINC FINGER BED DOMAIN-CONTAINING PROTEIN RICESLEEPER 2-LIKE"/>
    <property type="match status" value="1"/>
</dbReference>
<gene>
    <name evidence="13" type="ORF">E3N88_29528</name>
</gene>
<dbReference type="AlphaFoldDB" id="A0A5N6MJ36"/>
<dbReference type="Pfam" id="PF05699">
    <property type="entry name" value="Dimer_Tnp_hAT"/>
    <property type="match status" value="1"/>
</dbReference>
<dbReference type="PANTHER" id="PTHR46481">
    <property type="entry name" value="ZINC FINGER BED DOMAIN-CONTAINING PROTEIN 4"/>
    <property type="match status" value="1"/>
</dbReference>
<evidence type="ECO:0000256" key="7">
    <source>
        <dbReference type="ARBA" id="ARBA00023125"/>
    </source>
</evidence>
<feature type="compositionally biased region" description="Basic residues" evidence="11">
    <location>
        <begin position="139"/>
        <end position="155"/>
    </location>
</feature>
<dbReference type="PROSITE" id="PS50808">
    <property type="entry name" value="ZF_BED"/>
    <property type="match status" value="1"/>
</dbReference>
<keyword evidence="6" id="KW-0805">Transcription regulation</keyword>
<dbReference type="GO" id="GO:0046983">
    <property type="term" value="F:protein dimerization activity"/>
    <property type="evidence" value="ECO:0007669"/>
    <property type="project" value="InterPro"/>
</dbReference>
<evidence type="ECO:0000256" key="10">
    <source>
        <dbReference type="PROSITE-ProRule" id="PRU00027"/>
    </source>
</evidence>
<dbReference type="GO" id="GO:0005634">
    <property type="term" value="C:nucleus"/>
    <property type="evidence" value="ECO:0007669"/>
    <property type="project" value="UniProtKB-SubCell"/>
</dbReference>
<evidence type="ECO:0000256" key="9">
    <source>
        <dbReference type="ARBA" id="ARBA00023242"/>
    </source>
</evidence>
<keyword evidence="3" id="KW-0479">Metal-binding</keyword>
<evidence type="ECO:0000259" key="12">
    <source>
        <dbReference type="PROSITE" id="PS50808"/>
    </source>
</evidence>
<dbReference type="InterPro" id="IPR012337">
    <property type="entry name" value="RNaseH-like_sf"/>
</dbReference>
<dbReference type="GO" id="GO:0008270">
    <property type="term" value="F:zinc ion binding"/>
    <property type="evidence" value="ECO:0007669"/>
    <property type="project" value="UniProtKB-KW"/>
</dbReference>
<dbReference type="InterPro" id="IPR052035">
    <property type="entry name" value="ZnF_BED_domain_contain"/>
</dbReference>
<protein>
    <recommendedName>
        <fullName evidence="12">BED-type domain-containing protein</fullName>
    </recommendedName>
</protein>
<dbReference type="EMBL" id="SZYD01000015">
    <property type="protein sequence ID" value="KAD3640305.1"/>
    <property type="molecule type" value="Genomic_DNA"/>
</dbReference>
<feature type="region of interest" description="Disordered" evidence="11">
    <location>
        <begin position="135"/>
        <end position="163"/>
    </location>
</feature>
<evidence type="ECO:0000256" key="11">
    <source>
        <dbReference type="SAM" id="MobiDB-lite"/>
    </source>
</evidence>
<dbReference type="Pfam" id="PF14372">
    <property type="entry name" value="hAT-like_RNase-H"/>
    <property type="match status" value="1"/>
</dbReference>
<dbReference type="InterPro" id="IPR008906">
    <property type="entry name" value="HATC_C_dom"/>
</dbReference>